<reference evidence="3" key="2">
    <citation type="submission" date="2013-12" db="EMBL/GenBank/DDBJ databases">
        <title>Evolution of pathogenesis and genome organization in the Tremellales.</title>
        <authorList>
            <person name="Cuomo C."/>
            <person name="Litvintseva A."/>
            <person name="Heitman J."/>
            <person name="Chen Y."/>
            <person name="Sun S."/>
            <person name="Springer D."/>
            <person name="Dromer F."/>
            <person name="Young S."/>
            <person name="Zeng Q."/>
            <person name="Chapman S."/>
            <person name="Gujja S."/>
            <person name="Saif S."/>
            <person name="Birren B."/>
        </authorList>
    </citation>
    <scope>NUCLEOTIDE SEQUENCE [LARGE SCALE GENOMIC DNA]</scope>
    <source>
        <strain evidence="3">CBS 10435</strain>
    </source>
</reference>
<feature type="compositionally biased region" description="Gly residues" evidence="1">
    <location>
        <begin position="1"/>
        <end position="20"/>
    </location>
</feature>
<reference evidence="2 3" key="1">
    <citation type="submission" date="2013-07" db="EMBL/GenBank/DDBJ databases">
        <title>The Genome Sequence of Kwoniella mangroviensis CBS10435.</title>
        <authorList>
            <consortium name="The Broad Institute Genome Sequencing Platform"/>
            <person name="Cuomo C."/>
            <person name="Litvintseva A."/>
            <person name="Chen Y."/>
            <person name="Heitman J."/>
            <person name="Sun S."/>
            <person name="Springer D."/>
            <person name="Dromer F."/>
            <person name="Young S.K."/>
            <person name="Zeng Q."/>
            <person name="Gargeya S."/>
            <person name="Fitzgerald M."/>
            <person name="Abouelleil A."/>
            <person name="Alvarado L."/>
            <person name="Berlin A.M."/>
            <person name="Chapman S.B."/>
            <person name="Dewar J."/>
            <person name="Goldberg J."/>
            <person name="Griggs A."/>
            <person name="Gujja S."/>
            <person name="Hansen M."/>
            <person name="Howarth C."/>
            <person name="Imamovic A."/>
            <person name="Larimer J."/>
            <person name="McCowan C."/>
            <person name="Murphy C."/>
            <person name="Pearson M."/>
            <person name="Priest M."/>
            <person name="Roberts A."/>
            <person name="Saif S."/>
            <person name="Shea T."/>
            <person name="Sykes S."/>
            <person name="Wortman J."/>
            <person name="Nusbaum C."/>
            <person name="Birren B."/>
        </authorList>
    </citation>
    <scope>NUCLEOTIDE SEQUENCE [LARGE SCALE GENOMIC DNA]</scope>
    <source>
        <strain evidence="2 3">CBS 10435</strain>
    </source>
</reference>
<dbReference type="AlphaFoldDB" id="A0A1B9IP77"/>
<evidence type="ECO:0000313" key="2">
    <source>
        <dbReference type="EMBL" id="OCF57353.1"/>
    </source>
</evidence>
<feature type="region of interest" description="Disordered" evidence="1">
    <location>
        <begin position="1"/>
        <end position="63"/>
    </location>
</feature>
<gene>
    <name evidence="2" type="ORF">L486_04810</name>
</gene>
<keyword evidence="3" id="KW-1185">Reference proteome</keyword>
<sequence>MSTGRGGNRGMRGGRGGGGIDNSRGRGVWRGGPPPGSGSISRGASPAMSNTPPPAPRQSINDQ</sequence>
<dbReference type="Proteomes" id="UP000092583">
    <property type="component" value="Unassembled WGS sequence"/>
</dbReference>
<protein>
    <submittedName>
        <fullName evidence="2">Uncharacterized protein</fullName>
    </submittedName>
</protein>
<feature type="compositionally biased region" description="Low complexity" evidence="1">
    <location>
        <begin position="37"/>
        <end position="46"/>
    </location>
</feature>
<organism evidence="2 3">
    <name type="scientific">Kwoniella mangroviensis CBS 10435</name>
    <dbReference type="NCBI Taxonomy" id="1331196"/>
    <lineage>
        <taxon>Eukaryota</taxon>
        <taxon>Fungi</taxon>
        <taxon>Dikarya</taxon>
        <taxon>Basidiomycota</taxon>
        <taxon>Agaricomycotina</taxon>
        <taxon>Tremellomycetes</taxon>
        <taxon>Tremellales</taxon>
        <taxon>Cryptococcaceae</taxon>
        <taxon>Kwoniella</taxon>
    </lineage>
</organism>
<evidence type="ECO:0000313" key="3">
    <source>
        <dbReference type="Proteomes" id="UP000092583"/>
    </source>
</evidence>
<name>A0A1B9IP77_9TREE</name>
<accession>A0A1B9IP77</accession>
<proteinExistence type="predicted"/>
<evidence type="ECO:0000256" key="1">
    <source>
        <dbReference type="SAM" id="MobiDB-lite"/>
    </source>
</evidence>
<dbReference type="EMBL" id="KI669463">
    <property type="protein sequence ID" value="OCF57353.1"/>
    <property type="molecule type" value="Genomic_DNA"/>
</dbReference>